<dbReference type="SUPFAM" id="SSF53756">
    <property type="entry name" value="UDP-Glycosyltransferase/glycogen phosphorylase"/>
    <property type="match status" value="1"/>
</dbReference>
<gene>
    <name evidence="7" type="ORF">EGR_08988</name>
</gene>
<comment type="subcellular location">
    <subcellularLocation>
        <location evidence="5">Golgi apparatus</location>
        <location evidence="5">Golgi stack membrane</location>
        <topology evidence="5">Single-pass type II membrane protein</topology>
    </subcellularLocation>
</comment>
<keyword evidence="5" id="KW-0812">Transmembrane</keyword>
<sequence length="125" mass="14707">MATISRPWYIVREKRSSTFDCFGIFCTNHTCFGCLMPTKRRKAPLKDSSLHKRLVFASQVDIYGRGNLELVENAHPFQWLSKRYKFYLAFENSNCRNYITEKAFINALRVAFNDEERIGLYGTLY</sequence>
<accession>W6U4R7</accession>
<protein>
    <recommendedName>
        <fullName evidence="5">Fucosyltransferase</fullName>
        <ecNumber evidence="5">2.4.1.-</ecNumber>
    </recommendedName>
</protein>
<reference evidence="7 8" key="1">
    <citation type="journal article" date="2013" name="Nat. Genet.">
        <title>The genome of the hydatid tapeworm Echinococcus granulosus.</title>
        <authorList>
            <person name="Zheng H."/>
            <person name="Zhang W."/>
            <person name="Zhang L."/>
            <person name="Zhang Z."/>
            <person name="Li J."/>
            <person name="Lu G."/>
            <person name="Zhu Y."/>
            <person name="Wang Y."/>
            <person name="Huang Y."/>
            <person name="Liu J."/>
            <person name="Kang H."/>
            <person name="Chen J."/>
            <person name="Wang L."/>
            <person name="Chen A."/>
            <person name="Yu S."/>
            <person name="Gao Z."/>
            <person name="Jin L."/>
            <person name="Gu W."/>
            <person name="Wang Z."/>
            <person name="Zhao L."/>
            <person name="Shi B."/>
            <person name="Wen H."/>
            <person name="Lin R."/>
            <person name="Jones M.K."/>
            <person name="Brejova B."/>
            <person name="Vinar T."/>
            <person name="Zhao G."/>
            <person name="McManus D.P."/>
            <person name="Chen Z."/>
            <person name="Zhou Y."/>
            <person name="Wang S."/>
        </authorList>
    </citation>
    <scope>NUCLEOTIDE SEQUENCE [LARGE SCALE GENOMIC DNA]</scope>
</reference>
<evidence type="ECO:0000259" key="6">
    <source>
        <dbReference type="Pfam" id="PF00852"/>
    </source>
</evidence>
<evidence type="ECO:0000313" key="7">
    <source>
        <dbReference type="EMBL" id="EUB56138.1"/>
    </source>
</evidence>
<keyword evidence="5" id="KW-0333">Golgi apparatus</keyword>
<keyword evidence="4 5" id="KW-0808">Transferase</keyword>
<proteinExistence type="inferred from homology"/>
<dbReference type="PANTHER" id="PTHR11929:SF145">
    <property type="entry name" value="ALPHA-(1,3)-FUCOSYLTRANSFERASE FUT-1"/>
    <property type="match status" value="1"/>
</dbReference>
<evidence type="ECO:0000256" key="5">
    <source>
        <dbReference type="RuleBase" id="RU003832"/>
    </source>
</evidence>
<dbReference type="GeneID" id="36344703"/>
<comment type="similarity">
    <text evidence="2 5">Belongs to the glycosyltransferase 10 family.</text>
</comment>
<dbReference type="GO" id="GO:0032580">
    <property type="term" value="C:Golgi cisterna membrane"/>
    <property type="evidence" value="ECO:0007669"/>
    <property type="project" value="UniProtKB-SubCell"/>
</dbReference>
<organism evidence="7 8">
    <name type="scientific">Echinococcus granulosus</name>
    <name type="common">Hydatid tapeworm</name>
    <dbReference type="NCBI Taxonomy" id="6210"/>
    <lineage>
        <taxon>Eukaryota</taxon>
        <taxon>Metazoa</taxon>
        <taxon>Spiralia</taxon>
        <taxon>Lophotrochozoa</taxon>
        <taxon>Platyhelminthes</taxon>
        <taxon>Cestoda</taxon>
        <taxon>Eucestoda</taxon>
        <taxon>Cyclophyllidea</taxon>
        <taxon>Taeniidae</taxon>
        <taxon>Echinococcus</taxon>
        <taxon>Echinococcus granulosus group</taxon>
    </lineage>
</organism>
<dbReference type="GO" id="GO:0046920">
    <property type="term" value="F:alpha-(1-&gt;3)-fucosyltransferase activity"/>
    <property type="evidence" value="ECO:0007669"/>
    <property type="project" value="TreeGrafter"/>
</dbReference>
<evidence type="ECO:0000313" key="8">
    <source>
        <dbReference type="Proteomes" id="UP000019149"/>
    </source>
</evidence>
<evidence type="ECO:0000256" key="2">
    <source>
        <dbReference type="ARBA" id="ARBA00008919"/>
    </source>
</evidence>
<dbReference type="UniPathway" id="UPA00378"/>
<dbReference type="EMBL" id="APAU02000127">
    <property type="protein sequence ID" value="EUB56138.1"/>
    <property type="molecule type" value="Genomic_DNA"/>
</dbReference>
<name>W6U4R7_ECHGR</name>
<dbReference type="InterPro" id="IPR038577">
    <property type="entry name" value="GT10-like_C_sf"/>
</dbReference>
<dbReference type="KEGG" id="egl:EGR_08988"/>
<comment type="caution">
    <text evidence="7">The sequence shown here is derived from an EMBL/GenBank/DDBJ whole genome shotgun (WGS) entry which is preliminary data.</text>
</comment>
<keyword evidence="5" id="KW-0472">Membrane</keyword>
<evidence type="ECO:0000256" key="3">
    <source>
        <dbReference type="ARBA" id="ARBA00022676"/>
    </source>
</evidence>
<keyword evidence="8" id="KW-1185">Reference proteome</keyword>
<dbReference type="Pfam" id="PF00852">
    <property type="entry name" value="Glyco_transf_10"/>
    <property type="match status" value="1"/>
</dbReference>
<dbReference type="InterPro" id="IPR055270">
    <property type="entry name" value="Glyco_tran_10_C"/>
</dbReference>
<keyword evidence="3 5" id="KW-0328">Glycosyltransferase</keyword>
<evidence type="ECO:0000256" key="1">
    <source>
        <dbReference type="ARBA" id="ARBA00004922"/>
    </source>
</evidence>
<dbReference type="CTD" id="36344703"/>
<dbReference type="OrthoDB" id="6085082at2759"/>
<dbReference type="AlphaFoldDB" id="W6U4R7"/>
<dbReference type="EC" id="2.4.1.-" evidence="5"/>
<dbReference type="Gene3D" id="3.40.50.11660">
    <property type="entry name" value="Glycosyl transferase family 10, C-terminal domain"/>
    <property type="match status" value="1"/>
</dbReference>
<dbReference type="Proteomes" id="UP000019149">
    <property type="component" value="Unassembled WGS sequence"/>
</dbReference>
<dbReference type="RefSeq" id="XP_024347334.1">
    <property type="nucleotide sequence ID" value="XM_024498237.1"/>
</dbReference>
<dbReference type="PANTHER" id="PTHR11929">
    <property type="entry name" value="ALPHA- 1,3 -FUCOSYLTRANSFERASE"/>
    <property type="match status" value="1"/>
</dbReference>
<dbReference type="InterPro" id="IPR001503">
    <property type="entry name" value="Glyco_trans_10"/>
</dbReference>
<evidence type="ECO:0000256" key="4">
    <source>
        <dbReference type="ARBA" id="ARBA00022679"/>
    </source>
</evidence>
<feature type="domain" description="Fucosyltransferase C-terminal" evidence="6">
    <location>
        <begin position="49"/>
        <end position="109"/>
    </location>
</feature>
<comment type="pathway">
    <text evidence="1">Protein modification; protein glycosylation.</text>
</comment>